<evidence type="ECO:0000313" key="2">
    <source>
        <dbReference type="Proteomes" id="UP000507962"/>
    </source>
</evidence>
<dbReference type="InterPro" id="IPR007813">
    <property type="entry name" value="PilN"/>
</dbReference>
<protein>
    <submittedName>
        <fullName evidence="1">Fimbrial assembly piln</fullName>
    </submittedName>
</protein>
<keyword evidence="2" id="KW-1185">Reference proteome</keyword>
<dbReference type="NCBIfam" id="TIGR01709">
    <property type="entry name" value="typeII_sec_gspL"/>
    <property type="match status" value="1"/>
</dbReference>
<sequence>MKLTGIEITEEGATAVTVDRQAGAMRVTACSRMARRDLASSDAAASVDDGELLAALNRSLADCGEKVAVVLPAHEMVIRRVRLPFREPKTIDKALPFELEPTLIESLEGLRIIWESRVAGEGDSDILALVGEEAALENRRAQIKALGMDPMVLAPSAVASALILARNEDGFFFTLRRVHSTCTLAVVFERKLMFLRSFALPEESDGLDVLNCEVWQTLVALAECEAQWMAPEKILVAGWDEIPESLSTPLGDLPVEHARLLAATGAVLDEGVKPQWEEGPYNGALAVACSALSGWKHPVFWRQGFAPAEFITKHKGQVLSSGVLALVLLLLLVARSVMGIHDTRRQLAAVEQQMASLYLSTFTEEKRTPSASVLLRSMEGKVRVAKEEALYAGQGAVRVRIIEILKAISVSLPKDLKVTITRLTLVKGKLTVSGLAEDFSAIDTMKGALEKNALISGVTIASSSKESGGDRFQFKVVITLSGEEAL</sequence>
<name>A0A4U8YR50_9BACT</name>
<dbReference type="AlphaFoldDB" id="A0A4U8YR50"/>
<dbReference type="GO" id="GO:0009276">
    <property type="term" value="C:Gram-negative-bacterium-type cell wall"/>
    <property type="evidence" value="ECO:0007669"/>
    <property type="project" value="InterPro"/>
</dbReference>
<proteinExistence type="predicted"/>
<reference evidence="1 2" key="1">
    <citation type="submission" date="2019-03" db="EMBL/GenBank/DDBJ databases">
        <authorList>
            <person name="Nijsse B."/>
        </authorList>
    </citation>
    <scope>NUCLEOTIDE SEQUENCE [LARGE SCALE GENOMIC DNA]</scope>
    <source>
        <strain evidence="1">Desulfoluna butyratoxydans MSL71</strain>
    </source>
</reference>
<dbReference type="GO" id="GO:0015627">
    <property type="term" value="C:type II protein secretion system complex"/>
    <property type="evidence" value="ECO:0007669"/>
    <property type="project" value="InterPro"/>
</dbReference>
<accession>A0A4U8YR50</accession>
<evidence type="ECO:0000313" key="1">
    <source>
        <dbReference type="EMBL" id="VFQ46351.1"/>
    </source>
</evidence>
<dbReference type="EMBL" id="CAADHO010000008">
    <property type="protein sequence ID" value="VFQ46351.1"/>
    <property type="molecule type" value="Genomic_DNA"/>
</dbReference>
<gene>
    <name evidence="1" type="ORF">MSL71_40150</name>
</gene>
<dbReference type="SUPFAM" id="SSF53067">
    <property type="entry name" value="Actin-like ATPase domain"/>
    <property type="match status" value="1"/>
</dbReference>
<organism evidence="1 2">
    <name type="scientific">Desulfoluna butyratoxydans</name>
    <dbReference type="NCBI Taxonomy" id="231438"/>
    <lineage>
        <taxon>Bacteria</taxon>
        <taxon>Pseudomonadati</taxon>
        <taxon>Thermodesulfobacteriota</taxon>
        <taxon>Desulfobacteria</taxon>
        <taxon>Desulfobacterales</taxon>
        <taxon>Desulfolunaceae</taxon>
        <taxon>Desulfoluna</taxon>
    </lineage>
</organism>
<dbReference type="Pfam" id="PF05137">
    <property type="entry name" value="PilN"/>
    <property type="match status" value="1"/>
</dbReference>
<dbReference type="Gene3D" id="3.30.420.380">
    <property type="match status" value="1"/>
</dbReference>
<dbReference type="GO" id="GO:0015628">
    <property type="term" value="P:protein secretion by the type II secretion system"/>
    <property type="evidence" value="ECO:0007669"/>
    <property type="project" value="InterPro"/>
</dbReference>
<dbReference type="InterPro" id="IPR007812">
    <property type="entry name" value="T2SS_protein-GspL"/>
</dbReference>
<dbReference type="Proteomes" id="UP000507962">
    <property type="component" value="Unassembled WGS sequence"/>
</dbReference>
<dbReference type="RefSeq" id="WP_180143940.1">
    <property type="nucleotide sequence ID" value="NZ_CAADHO010000008.1"/>
</dbReference>
<dbReference type="InterPro" id="IPR043129">
    <property type="entry name" value="ATPase_NBD"/>
</dbReference>